<dbReference type="AlphaFoldDB" id="A0A2I0VIP7"/>
<reference evidence="4 5" key="2">
    <citation type="journal article" date="2017" name="Nature">
        <title>The Apostasia genome and the evolution of orchids.</title>
        <authorList>
            <person name="Zhang G.Q."/>
            <person name="Liu K.W."/>
            <person name="Li Z."/>
            <person name="Lohaus R."/>
            <person name="Hsiao Y.Y."/>
            <person name="Niu S.C."/>
            <person name="Wang J.Y."/>
            <person name="Lin Y.C."/>
            <person name="Xu Q."/>
            <person name="Chen L.J."/>
            <person name="Yoshida K."/>
            <person name="Fujiwara S."/>
            <person name="Wang Z.W."/>
            <person name="Zhang Y.Q."/>
            <person name="Mitsuda N."/>
            <person name="Wang M."/>
            <person name="Liu G.H."/>
            <person name="Pecoraro L."/>
            <person name="Huang H.X."/>
            <person name="Xiao X.J."/>
            <person name="Lin M."/>
            <person name="Wu X.Y."/>
            <person name="Wu W.L."/>
            <person name="Chen Y.Y."/>
            <person name="Chang S.B."/>
            <person name="Sakamoto S."/>
            <person name="Ohme-Takagi M."/>
            <person name="Yagi M."/>
            <person name="Zeng S.J."/>
            <person name="Shen C.Y."/>
            <person name="Yeh C.M."/>
            <person name="Luo Y.B."/>
            <person name="Tsai W.C."/>
            <person name="Van de Peer Y."/>
            <person name="Liu Z.J."/>
        </authorList>
    </citation>
    <scope>NUCLEOTIDE SEQUENCE [LARGE SCALE GENOMIC DNA]</scope>
    <source>
        <tissue evidence="4">The whole plant</tissue>
    </source>
</reference>
<keyword evidence="2 4" id="KW-0808">Transferase</keyword>
<protein>
    <submittedName>
        <fullName evidence="4">Shikimate O-hydroxycinnamoyltransferase</fullName>
    </submittedName>
</protein>
<evidence type="ECO:0000256" key="2">
    <source>
        <dbReference type="ARBA" id="ARBA00022679"/>
    </source>
</evidence>
<name>A0A2I0VIP7_9ASPA</name>
<dbReference type="Proteomes" id="UP000233837">
    <property type="component" value="Unassembled WGS sequence"/>
</dbReference>
<evidence type="ECO:0000256" key="1">
    <source>
        <dbReference type="ARBA" id="ARBA00009861"/>
    </source>
</evidence>
<keyword evidence="3" id="KW-0012">Acyltransferase</keyword>
<sequence>MVSSAQFSDAIHSVRLSTVVPGDVTLPNTVHHLTGGDLALKLHYLKAVYYFTPSEALLGLTISTLKKPMFPLLNIYYPAAGRIRRDDTGRPHIKCNDGGVRIVEACCDLTVEEWLDRKEVDRHRRLLPDKAVVGPDIYFSPTVFIQFTRFKCGGMAVGFSWAHLLGDAVSASNFINLWGQLLSGKEIAKTFQLHSLQNEPENSVAPLQDSVLPSSFKQVKQVGDFWLNSNFRRMATFFIELTAANLNDLQTRISTKISIFETITALLWQNISKIRAEKEPKLVTVCKNSSIERNGILSNQLKVKTVVANPSPAKAELLELAKLINKEGIDEMKEIQELVNRESEKLDVILYGSNLTFVDMESINFYGLELKGQKPVHAECSIDGVGDEGAVLVFQGHVRTGGRVISLILPEEEIPQLKELLKIDWSIE</sequence>
<evidence type="ECO:0000313" key="5">
    <source>
        <dbReference type="Proteomes" id="UP000233837"/>
    </source>
</evidence>
<evidence type="ECO:0000256" key="3">
    <source>
        <dbReference type="ARBA" id="ARBA00023315"/>
    </source>
</evidence>
<dbReference type="Gene3D" id="3.30.559.10">
    <property type="entry name" value="Chloramphenicol acetyltransferase-like domain"/>
    <property type="match status" value="2"/>
</dbReference>
<dbReference type="PANTHER" id="PTHR31642">
    <property type="entry name" value="TRICHOTHECENE 3-O-ACETYLTRANSFERASE"/>
    <property type="match status" value="1"/>
</dbReference>
<dbReference type="GO" id="GO:0016747">
    <property type="term" value="F:acyltransferase activity, transferring groups other than amino-acyl groups"/>
    <property type="evidence" value="ECO:0007669"/>
    <property type="project" value="TreeGrafter"/>
</dbReference>
<dbReference type="EMBL" id="KZ503505">
    <property type="protein sequence ID" value="PKU63295.1"/>
    <property type="molecule type" value="Genomic_DNA"/>
</dbReference>
<dbReference type="PANTHER" id="PTHR31642:SF115">
    <property type="entry name" value="PROTEIN ECERIFERUM 26-LIKE"/>
    <property type="match status" value="1"/>
</dbReference>
<evidence type="ECO:0000313" key="4">
    <source>
        <dbReference type="EMBL" id="PKU63295.1"/>
    </source>
</evidence>
<gene>
    <name evidence="4" type="primary">HST</name>
    <name evidence="4" type="ORF">MA16_Dca014761</name>
</gene>
<dbReference type="STRING" id="906689.A0A2I0VIP7"/>
<dbReference type="Pfam" id="PF02458">
    <property type="entry name" value="Transferase"/>
    <property type="match status" value="1"/>
</dbReference>
<reference evidence="4 5" key="1">
    <citation type="journal article" date="2016" name="Sci. Rep.">
        <title>The Dendrobium catenatum Lindl. genome sequence provides insights into polysaccharide synthase, floral development and adaptive evolution.</title>
        <authorList>
            <person name="Zhang G.Q."/>
            <person name="Xu Q."/>
            <person name="Bian C."/>
            <person name="Tsai W.C."/>
            <person name="Yeh C.M."/>
            <person name="Liu K.W."/>
            <person name="Yoshida K."/>
            <person name="Zhang L.S."/>
            <person name="Chang S.B."/>
            <person name="Chen F."/>
            <person name="Shi Y."/>
            <person name="Su Y.Y."/>
            <person name="Zhang Y.Q."/>
            <person name="Chen L.J."/>
            <person name="Yin Y."/>
            <person name="Lin M."/>
            <person name="Huang H."/>
            <person name="Deng H."/>
            <person name="Wang Z.W."/>
            <person name="Zhu S.L."/>
            <person name="Zhao X."/>
            <person name="Deng C."/>
            <person name="Niu S.C."/>
            <person name="Huang J."/>
            <person name="Wang M."/>
            <person name="Liu G.H."/>
            <person name="Yang H.J."/>
            <person name="Xiao X.J."/>
            <person name="Hsiao Y.Y."/>
            <person name="Wu W.L."/>
            <person name="Chen Y.Y."/>
            <person name="Mitsuda N."/>
            <person name="Ohme-Takagi M."/>
            <person name="Luo Y.B."/>
            <person name="Van de Peer Y."/>
            <person name="Liu Z.J."/>
        </authorList>
    </citation>
    <scope>NUCLEOTIDE SEQUENCE [LARGE SCALE GENOMIC DNA]</scope>
    <source>
        <tissue evidence="4">The whole plant</tissue>
    </source>
</reference>
<proteinExistence type="inferred from homology"/>
<organism evidence="4 5">
    <name type="scientific">Dendrobium catenatum</name>
    <dbReference type="NCBI Taxonomy" id="906689"/>
    <lineage>
        <taxon>Eukaryota</taxon>
        <taxon>Viridiplantae</taxon>
        <taxon>Streptophyta</taxon>
        <taxon>Embryophyta</taxon>
        <taxon>Tracheophyta</taxon>
        <taxon>Spermatophyta</taxon>
        <taxon>Magnoliopsida</taxon>
        <taxon>Liliopsida</taxon>
        <taxon>Asparagales</taxon>
        <taxon>Orchidaceae</taxon>
        <taxon>Epidendroideae</taxon>
        <taxon>Malaxideae</taxon>
        <taxon>Dendrobiinae</taxon>
        <taxon>Dendrobium</taxon>
    </lineage>
</organism>
<comment type="similarity">
    <text evidence="1">Belongs to the plant acyltransferase family.</text>
</comment>
<keyword evidence="5" id="KW-1185">Reference proteome</keyword>
<dbReference type="InterPro" id="IPR050317">
    <property type="entry name" value="Plant_Fungal_Acyltransferase"/>
</dbReference>
<accession>A0A2I0VIP7</accession>
<dbReference type="InterPro" id="IPR023213">
    <property type="entry name" value="CAT-like_dom_sf"/>
</dbReference>
<dbReference type="OrthoDB" id="1862401at2759"/>